<dbReference type="SUPFAM" id="SSF51735">
    <property type="entry name" value="NAD(P)-binding Rossmann-fold domains"/>
    <property type="match status" value="1"/>
</dbReference>
<evidence type="ECO:0000313" key="5">
    <source>
        <dbReference type="EMBL" id="QIS10092.1"/>
    </source>
</evidence>
<evidence type="ECO:0000259" key="3">
    <source>
        <dbReference type="Pfam" id="PF01408"/>
    </source>
</evidence>
<dbReference type="InterPro" id="IPR000683">
    <property type="entry name" value="Gfo/Idh/MocA-like_OxRdtase_N"/>
</dbReference>
<dbReference type="GO" id="GO:0016491">
    <property type="term" value="F:oxidoreductase activity"/>
    <property type="evidence" value="ECO:0007669"/>
    <property type="project" value="UniProtKB-KW"/>
</dbReference>
<dbReference type="EMBL" id="CP046172">
    <property type="protein sequence ID" value="QIS10092.1"/>
    <property type="molecule type" value="Genomic_DNA"/>
</dbReference>
<dbReference type="InterPro" id="IPR050984">
    <property type="entry name" value="Gfo/Idh/MocA_domain"/>
</dbReference>
<dbReference type="GO" id="GO:0000166">
    <property type="term" value="F:nucleotide binding"/>
    <property type="evidence" value="ECO:0007669"/>
    <property type="project" value="InterPro"/>
</dbReference>
<dbReference type="RefSeq" id="WP_203217536.1">
    <property type="nucleotide sequence ID" value="NZ_CP046172.1"/>
</dbReference>
<protein>
    <submittedName>
        <fullName evidence="5">Gfo/Idh/MocA family oxidoreductase</fullName>
    </submittedName>
</protein>
<accession>A0A6G9YA56</accession>
<dbReference type="Pfam" id="PF01408">
    <property type="entry name" value="GFO_IDH_MocA"/>
    <property type="match status" value="1"/>
</dbReference>
<dbReference type="Gene3D" id="3.30.360.10">
    <property type="entry name" value="Dihydrodipicolinate Reductase, domain 2"/>
    <property type="match status" value="1"/>
</dbReference>
<proteinExistence type="inferred from homology"/>
<dbReference type="PANTHER" id="PTHR22604">
    <property type="entry name" value="OXIDOREDUCTASES"/>
    <property type="match status" value="1"/>
</dbReference>
<organism evidence="5 6">
    <name type="scientific">Nocardia arthritidis</name>
    <dbReference type="NCBI Taxonomy" id="228602"/>
    <lineage>
        <taxon>Bacteria</taxon>
        <taxon>Bacillati</taxon>
        <taxon>Actinomycetota</taxon>
        <taxon>Actinomycetes</taxon>
        <taxon>Mycobacteriales</taxon>
        <taxon>Nocardiaceae</taxon>
        <taxon>Nocardia</taxon>
    </lineage>
</organism>
<keyword evidence="2" id="KW-0560">Oxidoreductase</keyword>
<dbReference type="Gene3D" id="3.40.50.720">
    <property type="entry name" value="NAD(P)-binding Rossmann-like Domain"/>
    <property type="match status" value="1"/>
</dbReference>
<evidence type="ECO:0000256" key="2">
    <source>
        <dbReference type="ARBA" id="ARBA00023002"/>
    </source>
</evidence>
<evidence type="ECO:0000259" key="4">
    <source>
        <dbReference type="Pfam" id="PF22725"/>
    </source>
</evidence>
<comment type="similarity">
    <text evidence="1">Belongs to the Gfo/Idh/MocA family.</text>
</comment>
<evidence type="ECO:0000313" key="6">
    <source>
        <dbReference type="Proteomes" id="UP000503540"/>
    </source>
</evidence>
<dbReference type="InterPro" id="IPR036291">
    <property type="entry name" value="NAD(P)-bd_dom_sf"/>
</dbReference>
<feature type="domain" description="Gfo/Idh/MocA-like oxidoreductase N-terminal" evidence="3">
    <location>
        <begin position="13"/>
        <end position="130"/>
    </location>
</feature>
<dbReference type="PANTHER" id="PTHR22604:SF105">
    <property type="entry name" value="TRANS-1,2-DIHYDROBENZENE-1,2-DIOL DEHYDROGENASE"/>
    <property type="match status" value="1"/>
</dbReference>
<dbReference type="AlphaFoldDB" id="A0A6G9YA56"/>
<dbReference type="Pfam" id="PF22725">
    <property type="entry name" value="GFO_IDH_MocA_C3"/>
    <property type="match status" value="1"/>
</dbReference>
<gene>
    <name evidence="5" type="ORF">F5544_10985</name>
</gene>
<keyword evidence="6" id="KW-1185">Reference proteome</keyword>
<dbReference type="SUPFAM" id="SSF55347">
    <property type="entry name" value="Glyceraldehyde-3-phosphate dehydrogenase-like, C-terminal domain"/>
    <property type="match status" value="1"/>
</dbReference>
<feature type="domain" description="GFO/IDH/MocA-like oxidoreductase" evidence="4">
    <location>
        <begin position="140"/>
        <end position="255"/>
    </location>
</feature>
<dbReference type="KEGG" id="nah:F5544_10985"/>
<dbReference type="Proteomes" id="UP000503540">
    <property type="component" value="Chromosome"/>
</dbReference>
<dbReference type="InterPro" id="IPR055170">
    <property type="entry name" value="GFO_IDH_MocA-like_dom"/>
</dbReference>
<reference evidence="5 6" key="1">
    <citation type="journal article" date="2019" name="ACS Chem. Biol.">
        <title>Identification and Mobilization of a Cryptic Antibiotic Biosynthesis Gene Locus from a Human-Pathogenic Nocardia Isolate.</title>
        <authorList>
            <person name="Herisse M."/>
            <person name="Ishida K."/>
            <person name="Porter J.L."/>
            <person name="Howden B."/>
            <person name="Hertweck C."/>
            <person name="Stinear T.P."/>
            <person name="Pidot S.J."/>
        </authorList>
    </citation>
    <scope>NUCLEOTIDE SEQUENCE [LARGE SCALE GENOMIC DNA]</scope>
    <source>
        <strain evidence="5 6">AUSMDU00012717</strain>
    </source>
</reference>
<name>A0A6G9YA56_9NOCA</name>
<sequence length="332" mass="37247">MRTIDTPVTDPVTFGVLGCADIAWRRTIPALLAEPRIRLVAVASRTAERAGRFADRFGCAAVTGYQELLERPDIEAIYLPLPEMLHARWIEFALAAGKHVFAEKPMTTDARSTADLLRLADKADLVLLENYPFLHHPQHAEVRRLLDDGVLGELRGMSATFTIPPKPDTDIRYRPDLSGGAFRDIGVYPIGAALHFLGPDLETAGAVLRQRNRDITLGGSVLLHTPAGVTAQATFGMEHTYRAEYELFGSVGSLRLDRAYTPPETWQPVIRVRRQDHDEEFTLPAAHQFAYSVRYFARAVRGEVDTEPYRAFTMRLARLLDDIYERAHRIPC</sequence>
<evidence type="ECO:0000256" key="1">
    <source>
        <dbReference type="ARBA" id="ARBA00010928"/>
    </source>
</evidence>